<evidence type="ECO:0000313" key="3">
    <source>
        <dbReference type="Proteomes" id="UP000603708"/>
    </source>
</evidence>
<reference evidence="2" key="1">
    <citation type="journal article" date="2014" name="Int. J. Syst. Evol. Microbiol.">
        <title>Complete genome sequence of Corynebacterium casei LMG S-19264T (=DSM 44701T), isolated from a smear-ripened cheese.</title>
        <authorList>
            <consortium name="US DOE Joint Genome Institute (JGI-PGF)"/>
            <person name="Walter F."/>
            <person name="Albersmeier A."/>
            <person name="Kalinowski J."/>
            <person name="Ruckert C."/>
        </authorList>
    </citation>
    <scope>NUCLEOTIDE SEQUENCE</scope>
    <source>
        <strain evidence="2">JCM 5069</strain>
    </source>
</reference>
<evidence type="ECO:0000313" key="2">
    <source>
        <dbReference type="EMBL" id="GHH74950.1"/>
    </source>
</evidence>
<protein>
    <submittedName>
        <fullName evidence="2">Uncharacterized protein</fullName>
    </submittedName>
</protein>
<evidence type="ECO:0000256" key="1">
    <source>
        <dbReference type="SAM" id="MobiDB-lite"/>
    </source>
</evidence>
<reference evidence="2" key="2">
    <citation type="submission" date="2020-09" db="EMBL/GenBank/DDBJ databases">
        <authorList>
            <person name="Sun Q."/>
            <person name="Ohkuma M."/>
        </authorList>
    </citation>
    <scope>NUCLEOTIDE SEQUENCE</scope>
    <source>
        <strain evidence="2">JCM 5069</strain>
    </source>
</reference>
<feature type="region of interest" description="Disordered" evidence="1">
    <location>
        <begin position="70"/>
        <end position="100"/>
    </location>
</feature>
<sequence length="132" mass="14337">MQTYDPARRPPYPIPAMRHAPERTAGRSVTPIYDRLYAEYRMAFRTLPGDRSGEEDLGFKTFAALSGPATGLHGTGQAHVDAPGYPGPPVGGHPVDRTGLYQTGIWRPAGRSHGPQELLPAVLPTRQRGADH</sequence>
<dbReference type="AlphaFoldDB" id="A0A919KVM2"/>
<comment type="caution">
    <text evidence="2">The sequence shown here is derived from an EMBL/GenBank/DDBJ whole genome shotgun (WGS) entry which is preliminary data.</text>
</comment>
<dbReference type="Proteomes" id="UP000603708">
    <property type="component" value="Unassembled WGS sequence"/>
</dbReference>
<proteinExistence type="predicted"/>
<keyword evidence="3" id="KW-1185">Reference proteome</keyword>
<organism evidence="2 3">
    <name type="scientific">Streptomyces sulfonofaciens</name>
    <dbReference type="NCBI Taxonomy" id="68272"/>
    <lineage>
        <taxon>Bacteria</taxon>
        <taxon>Bacillati</taxon>
        <taxon>Actinomycetota</taxon>
        <taxon>Actinomycetes</taxon>
        <taxon>Kitasatosporales</taxon>
        <taxon>Streptomycetaceae</taxon>
        <taxon>Streptomyces</taxon>
    </lineage>
</organism>
<dbReference type="EMBL" id="BNCD01000004">
    <property type="protein sequence ID" value="GHH74950.1"/>
    <property type="molecule type" value="Genomic_DNA"/>
</dbReference>
<gene>
    <name evidence="2" type="ORF">GCM10018793_17060</name>
</gene>
<name>A0A919KVM2_9ACTN</name>
<accession>A0A919KVM2</accession>